<keyword evidence="3" id="KW-1185">Reference proteome</keyword>
<proteinExistence type="predicted"/>
<keyword evidence="1" id="KW-0472">Membrane</keyword>
<dbReference type="Pfam" id="PF19589">
    <property type="entry name" value="DUF6095"/>
    <property type="match status" value="1"/>
</dbReference>
<comment type="caution">
    <text evidence="2">The sequence shown here is derived from an EMBL/GenBank/DDBJ whole genome shotgun (WGS) entry which is preliminary data.</text>
</comment>
<gene>
    <name evidence="2" type="ORF">FD03_GL001285</name>
</gene>
<evidence type="ECO:0000313" key="2">
    <source>
        <dbReference type="EMBL" id="KRK78926.1"/>
    </source>
</evidence>
<keyword evidence="1" id="KW-0812">Transmembrane</keyword>
<organism evidence="2 3">
    <name type="scientific">Companilactobacillus nodensis DSM 19682 = JCM 14932 = NBRC 107160</name>
    <dbReference type="NCBI Taxonomy" id="1423775"/>
    <lineage>
        <taxon>Bacteria</taxon>
        <taxon>Bacillati</taxon>
        <taxon>Bacillota</taxon>
        <taxon>Bacilli</taxon>
        <taxon>Lactobacillales</taxon>
        <taxon>Lactobacillaceae</taxon>
        <taxon>Companilactobacillus</taxon>
    </lineage>
</organism>
<dbReference type="Proteomes" id="UP000051248">
    <property type="component" value="Unassembled WGS sequence"/>
</dbReference>
<feature type="transmembrane region" description="Helical" evidence="1">
    <location>
        <begin position="39"/>
        <end position="59"/>
    </location>
</feature>
<dbReference type="AlphaFoldDB" id="A0A0R1K5N9"/>
<sequence length="61" mass="6933">MKDYQNQGDDNMQVFFAILVFIIGIAVATISFKAKKESIYYLLLSVGTAVFFFGIFLIFPK</sequence>
<protein>
    <submittedName>
        <fullName evidence="2">Uncharacterized protein</fullName>
    </submittedName>
</protein>
<keyword evidence="1" id="KW-1133">Transmembrane helix</keyword>
<feature type="transmembrane region" description="Helical" evidence="1">
    <location>
        <begin position="12"/>
        <end position="32"/>
    </location>
</feature>
<name>A0A0R1K5N9_9LACO</name>
<dbReference type="STRING" id="1423775.FD03_GL001285"/>
<dbReference type="EMBL" id="AZDZ01000019">
    <property type="protein sequence ID" value="KRK78926.1"/>
    <property type="molecule type" value="Genomic_DNA"/>
</dbReference>
<dbReference type="PATRIC" id="fig|1423775.4.peg.1315"/>
<accession>A0A0R1K5N9</accession>
<evidence type="ECO:0000313" key="3">
    <source>
        <dbReference type="Proteomes" id="UP000051248"/>
    </source>
</evidence>
<reference evidence="2 3" key="1">
    <citation type="journal article" date="2015" name="Genome Announc.">
        <title>Expanding the biotechnology potential of lactobacilli through comparative genomics of 213 strains and associated genera.</title>
        <authorList>
            <person name="Sun Z."/>
            <person name="Harris H.M."/>
            <person name="McCann A."/>
            <person name="Guo C."/>
            <person name="Argimon S."/>
            <person name="Zhang W."/>
            <person name="Yang X."/>
            <person name="Jeffery I.B."/>
            <person name="Cooney J.C."/>
            <person name="Kagawa T.F."/>
            <person name="Liu W."/>
            <person name="Song Y."/>
            <person name="Salvetti E."/>
            <person name="Wrobel A."/>
            <person name="Rasinkangas P."/>
            <person name="Parkhill J."/>
            <person name="Rea M.C."/>
            <person name="O'Sullivan O."/>
            <person name="Ritari J."/>
            <person name="Douillard F.P."/>
            <person name="Paul Ross R."/>
            <person name="Yang R."/>
            <person name="Briner A.E."/>
            <person name="Felis G.E."/>
            <person name="de Vos W.M."/>
            <person name="Barrangou R."/>
            <person name="Klaenhammer T.R."/>
            <person name="Caufield P.W."/>
            <person name="Cui Y."/>
            <person name="Zhang H."/>
            <person name="O'Toole P.W."/>
        </authorList>
    </citation>
    <scope>NUCLEOTIDE SEQUENCE [LARGE SCALE GENOMIC DNA]</scope>
    <source>
        <strain evidence="2 3">DSM 19682</strain>
    </source>
</reference>
<dbReference type="InterPro" id="IPR046077">
    <property type="entry name" value="DUF6095"/>
</dbReference>
<evidence type="ECO:0000256" key="1">
    <source>
        <dbReference type="SAM" id="Phobius"/>
    </source>
</evidence>